<organism evidence="3 4">
    <name type="scientific">Nocardioides luti</name>
    <dbReference type="NCBI Taxonomy" id="2761101"/>
    <lineage>
        <taxon>Bacteria</taxon>
        <taxon>Bacillati</taxon>
        <taxon>Actinomycetota</taxon>
        <taxon>Actinomycetes</taxon>
        <taxon>Propionibacteriales</taxon>
        <taxon>Nocardioidaceae</taxon>
        <taxon>Nocardioides</taxon>
    </lineage>
</organism>
<evidence type="ECO:0000313" key="3">
    <source>
        <dbReference type="EMBL" id="MBB6628018.1"/>
    </source>
</evidence>
<feature type="domain" description="YCII-related" evidence="2">
    <location>
        <begin position="19"/>
        <end position="113"/>
    </location>
</feature>
<keyword evidence="4" id="KW-1185">Reference proteome</keyword>
<evidence type="ECO:0000259" key="2">
    <source>
        <dbReference type="Pfam" id="PF03795"/>
    </source>
</evidence>
<dbReference type="AlphaFoldDB" id="A0A7X0VC95"/>
<evidence type="ECO:0000313" key="4">
    <source>
        <dbReference type="Proteomes" id="UP000523955"/>
    </source>
</evidence>
<dbReference type="PANTHER" id="PTHR35174:SF3">
    <property type="entry name" value="BLL7171 PROTEIN"/>
    <property type="match status" value="1"/>
</dbReference>
<gene>
    <name evidence="3" type="ORF">H5V45_11885</name>
</gene>
<comment type="caution">
    <text evidence="3">The sequence shown here is derived from an EMBL/GenBank/DDBJ whole genome shotgun (WGS) entry which is preliminary data.</text>
</comment>
<dbReference type="RefSeq" id="WP_185253111.1">
    <property type="nucleotide sequence ID" value="NZ_JACKXE010000001.1"/>
</dbReference>
<proteinExistence type="inferred from homology"/>
<dbReference type="Proteomes" id="UP000523955">
    <property type="component" value="Unassembled WGS sequence"/>
</dbReference>
<dbReference type="SUPFAM" id="SSF54909">
    <property type="entry name" value="Dimeric alpha+beta barrel"/>
    <property type="match status" value="1"/>
</dbReference>
<dbReference type="EMBL" id="JACKXE010000001">
    <property type="protein sequence ID" value="MBB6628018.1"/>
    <property type="molecule type" value="Genomic_DNA"/>
</dbReference>
<reference evidence="3 4" key="1">
    <citation type="submission" date="2020-08" db="EMBL/GenBank/DDBJ databases">
        <authorList>
            <person name="Seo M.-J."/>
        </authorList>
    </citation>
    <scope>NUCLEOTIDE SEQUENCE [LARGE SCALE GENOMIC DNA]</scope>
    <source>
        <strain evidence="3 4">KIGAM211</strain>
    </source>
</reference>
<dbReference type="Pfam" id="PF03795">
    <property type="entry name" value="YCII"/>
    <property type="match status" value="1"/>
</dbReference>
<dbReference type="InterPro" id="IPR011008">
    <property type="entry name" value="Dimeric_a/b-barrel"/>
</dbReference>
<dbReference type="Gene3D" id="3.30.70.1060">
    <property type="entry name" value="Dimeric alpha+beta barrel"/>
    <property type="match status" value="1"/>
</dbReference>
<comment type="similarity">
    <text evidence="1">Belongs to the YciI family.</text>
</comment>
<name>A0A7X0VC95_9ACTN</name>
<sequence length="119" mass="12814">MSQYLLSVHHTADDPMLSAPLEEMQPVFEAVGRFNDRLMAEGAWVFAGGLHPIESATTVDNTGAEPIVTDGPFAESKEWIGGFWIIEAPDLDAALAWAAEGSKACAGKVEVRPFQEEPA</sequence>
<dbReference type="PANTHER" id="PTHR35174">
    <property type="entry name" value="BLL7171 PROTEIN-RELATED"/>
    <property type="match status" value="1"/>
</dbReference>
<evidence type="ECO:0000256" key="1">
    <source>
        <dbReference type="ARBA" id="ARBA00007689"/>
    </source>
</evidence>
<dbReference type="InterPro" id="IPR005545">
    <property type="entry name" value="YCII"/>
</dbReference>
<protein>
    <recommendedName>
        <fullName evidence="2">YCII-related domain-containing protein</fullName>
    </recommendedName>
</protein>
<accession>A0A7X0VC95</accession>